<dbReference type="AlphaFoldDB" id="A0AAU9E110"/>
<accession>A0AAU9E110</accession>
<dbReference type="KEGG" id="hprf:HLPR_03320"/>
<feature type="compositionally biased region" description="Basic and acidic residues" evidence="1">
    <location>
        <begin position="1"/>
        <end position="19"/>
    </location>
</feature>
<sequence>MSIEMEEKINTKYSTRDGGHYSPGVVHNGLLYVSGQLSVNPETANKPSGDIKEEA</sequence>
<reference evidence="2 3" key="1">
    <citation type="submission" date="2023-08" db="EMBL/GenBank/DDBJ databases">
        <title>Helicovermis profunda gen. nov., sp. nov., a novel mesophilic, fermentative bacterium within the Bacillota from a deep-sea hydrothermal vent chimney.</title>
        <authorList>
            <person name="Miyazaki U."/>
            <person name="Mizutani D."/>
            <person name="Hashimoto Y."/>
            <person name="Tame A."/>
            <person name="Sawayama S."/>
            <person name="Miyazaki J."/>
            <person name="Takai K."/>
            <person name="Nakagawa S."/>
        </authorList>
    </citation>
    <scope>NUCLEOTIDE SEQUENCE [LARGE SCALE GENOMIC DNA]</scope>
    <source>
        <strain evidence="2 3">S502</strain>
    </source>
</reference>
<name>A0AAU9E110_9FIRM</name>
<evidence type="ECO:0000313" key="2">
    <source>
        <dbReference type="EMBL" id="BEP28001.1"/>
    </source>
</evidence>
<evidence type="ECO:0000256" key="1">
    <source>
        <dbReference type="SAM" id="MobiDB-lite"/>
    </source>
</evidence>
<dbReference type="RefSeq" id="WP_338536354.1">
    <property type="nucleotide sequence ID" value="NZ_AP028654.1"/>
</dbReference>
<dbReference type="InterPro" id="IPR035959">
    <property type="entry name" value="RutC-like_sf"/>
</dbReference>
<evidence type="ECO:0000313" key="3">
    <source>
        <dbReference type="Proteomes" id="UP001321786"/>
    </source>
</evidence>
<organism evidence="2 3">
    <name type="scientific">Helicovermis profundi</name>
    <dbReference type="NCBI Taxonomy" id="3065157"/>
    <lineage>
        <taxon>Bacteria</taxon>
        <taxon>Bacillati</taxon>
        <taxon>Bacillota</taxon>
        <taxon>Clostridia</taxon>
        <taxon>Helicovermis</taxon>
    </lineage>
</organism>
<proteinExistence type="predicted"/>
<dbReference type="Proteomes" id="UP001321786">
    <property type="component" value="Chromosome"/>
</dbReference>
<dbReference type="EMBL" id="AP028654">
    <property type="protein sequence ID" value="BEP28001.1"/>
    <property type="molecule type" value="Genomic_DNA"/>
</dbReference>
<gene>
    <name evidence="2" type="ORF">HLPR_03320</name>
</gene>
<feature type="region of interest" description="Disordered" evidence="1">
    <location>
        <begin position="1"/>
        <end position="21"/>
    </location>
</feature>
<keyword evidence="3" id="KW-1185">Reference proteome</keyword>
<dbReference type="SUPFAM" id="SSF55298">
    <property type="entry name" value="YjgF-like"/>
    <property type="match status" value="1"/>
</dbReference>
<dbReference type="Gene3D" id="3.30.1330.40">
    <property type="entry name" value="RutC-like"/>
    <property type="match status" value="1"/>
</dbReference>
<evidence type="ECO:0008006" key="4">
    <source>
        <dbReference type="Google" id="ProtNLM"/>
    </source>
</evidence>
<protein>
    <recommendedName>
        <fullName evidence="4">RidA family protein</fullName>
    </recommendedName>
</protein>
<dbReference type="CDD" id="cd00448">
    <property type="entry name" value="YjgF_YER057c_UK114_family"/>
    <property type="match status" value="1"/>
</dbReference>